<reference evidence="2 3" key="1">
    <citation type="journal article" date="2010" name="Int. J. Syst. Evol. Microbiol.">
        <title>Bacillus horneckiae sp. nov., isolated from a spacecraft-assembly clean room.</title>
        <authorList>
            <person name="Vaishampayan P."/>
            <person name="Probst A."/>
            <person name="Krishnamurthi S."/>
            <person name="Ghosh S."/>
            <person name="Osman S."/>
            <person name="McDowall A."/>
            <person name="Ruckmani A."/>
            <person name="Mayilraj S."/>
            <person name="Venkateswaran K."/>
        </authorList>
    </citation>
    <scope>NUCLEOTIDE SEQUENCE [LARGE SCALE GENOMIC DNA]</scope>
    <source>
        <strain evidence="3">1PO1SC</strain>
    </source>
</reference>
<dbReference type="EMBL" id="PISD01000027">
    <property type="protein sequence ID" value="PKG28638.1"/>
    <property type="molecule type" value="Genomic_DNA"/>
</dbReference>
<dbReference type="Pfam" id="PF14139">
    <property type="entry name" value="YpzG"/>
    <property type="match status" value="1"/>
</dbReference>
<feature type="compositionally biased region" description="Basic and acidic residues" evidence="1">
    <location>
        <begin position="1"/>
        <end position="13"/>
    </location>
</feature>
<gene>
    <name evidence="2" type="ORF">CWS20_12900</name>
</gene>
<evidence type="ECO:0000256" key="1">
    <source>
        <dbReference type="SAM" id="MobiDB-lite"/>
    </source>
</evidence>
<sequence length="52" mass="5997">MGNKKDIFGENEYKSPFASGNFNPKRAHYQVNGETQQTQNLIKLKRTLQQTP</sequence>
<dbReference type="RefSeq" id="WP_083957326.1">
    <property type="nucleotide sequence ID" value="NZ_JAFDQP010000008.1"/>
</dbReference>
<name>A0A2N0ZGK6_9BACI</name>
<protein>
    <submittedName>
        <fullName evidence="2">YpzG family protein</fullName>
    </submittedName>
</protein>
<comment type="caution">
    <text evidence="2">The sequence shown here is derived from an EMBL/GenBank/DDBJ whole genome shotgun (WGS) entry which is preliminary data.</text>
</comment>
<accession>A0A2N0ZGK6</accession>
<organism evidence="2 3">
    <name type="scientific">Cytobacillus horneckiae</name>
    <dbReference type="NCBI Taxonomy" id="549687"/>
    <lineage>
        <taxon>Bacteria</taxon>
        <taxon>Bacillati</taxon>
        <taxon>Bacillota</taxon>
        <taxon>Bacilli</taxon>
        <taxon>Bacillales</taxon>
        <taxon>Bacillaceae</taxon>
        <taxon>Cytobacillus</taxon>
    </lineage>
</organism>
<proteinExistence type="predicted"/>
<evidence type="ECO:0000313" key="2">
    <source>
        <dbReference type="EMBL" id="PKG28638.1"/>
    </source>
</evidence>
<dbReference type="InterPro" id="IPR025413">
    <property type="entry name" value="YpzG-like"/>
</dbReference>
<evidence type="ECO:0000313" key="3">
    <source>
        <dbReference type="Proteomes" id="UP000233343"/>
    </source>
</evidence>
<dbReference type="AlphaFoldDB" id="A0A2N0ZGK6"/>
<keyword evidence="3" id="KW-1185">Reference proteome</keyword>
<dbReference type="Proteomes" id="UP000233343">
    <property type="component" value="Unassembled WGS sequence"/>
</dbReference>
<feature type="region of interest" description="Disordered" evidence="1">
    <location>
        <begin position="1"/>
        <end position="21"/>
    </location>
</feature>